<dbReference type="KEGG" id="cyc:PCC7424_0651"/>
<dbReference type="OrthoDB" id="508796at2"/>
<gene>
    <name evidence="1" type="ordered locus">PCC7424_0651</name>
</gene>
<dbReference type="HOGENOM" id="CLU_1159584_0_0_3"/>
<evidence type="ECO:0008006" key="3">
    <source>
        <dbReference type="Google" id="ProtNLM"/>
    </source>
</evidence>
<dbReference type="EMBL" id="CP001291">
    <property type="protein sequence ID" value="ACK69110.1"/>
    <property type="molecule type" value="Genomic_DNA"/>
</dbReference>
<keyword evidence="2" id="KW-1185">Reference proteome</keyword>
<accession>B7KET5</accession>
<name>B7KET5_GLOC7</name>
<reference evidence="2" key="1">
    <citation type="journal article" date="2011" name="MBio">
        <title>Novel metabolic attributes of the genus Cyanothece, comprising a group of unicellular nitrogen-fixing Cyanobacteria.</title>
        <authorList>
            <person name="Bandyopadhyay A."/>
            <person name="Elvitigala T."/>
            <person name="Welsh E."/>
            <person name="Stockel J."/>
            <person name="Liberton M."/>
            <person name="Min H."/>
            <person name="Sherman L.A."/>
            <person name="Pakrasi H.B."/>
        </authorList>
    </citation>
    <scope>NUCLEOTIDE SEQUENCE [LARGE SCALE GENOMIC DNA]</scope>
    <source>
        <strain evidence="2">PCC 7424</strain>
    </source>
</reference>
<organism evidence="1 2">
    <name type="scientific">Gloeothece citriformis (strain PCC 7424)</name>
    <name type="common">Cyanothece sp. (strain PCC 7424)</name>
    <dbReference type="NCBI Taxonomy" id="65393"/>
    <lineage>
        <taxon>Bacteria</taxon>
        <taxon>Bacillati</taxon>
        <taxon>Cyanobacteriota</taxon>
        <taxon>Cyanophyceae</taxon>
        <taxon>Oscillatoriophycideae</taxon>
        <taxon>Chroococcales</taxon>
        <taxon>Aphanothecaceae</taxon>
        <taxon>Gloeothece</taxon>
        <taxon>Gloeothece citriformis</taxon>
    </lineage>
</organism>
<evidence type="ECO:0000313" key="2">
    <source>
        <dbReference type="Proteomes" id="UP000002384"/>
    </source>
</evidence>
<dbReference type="AlphaFoldDB" id="B7KET5"/>
<protein>
    <recommendedName>
        <fullName evidence="3">PEP-CTERM protein-sorting domain-containing protein</fullName>
    </recommendedName>
</protein>
<dbReference type="Proteomes" id="UP000002384">
    <property type="component" value="Chromosome"/>
</dbReference>
<dbReference type="RefSeq" id="WP_012598057.1">
    <property type="nucleotide sequence ID" value="NC_011729.1"/>
</dbReference>
<dbReference type="InterPro" id="IPR026374">
    <property type="entry name" value="Cyano_PEP"/>
</dbReference>
<sequence length="239" mass="25593">MKKLTSIFVVTLGISLSYGTEASARIITEISPPTGSGLGNTFCTFVQTPVETPNPNNDNTIEQSQNVIPNFPGLSCTPITYQNVAPVDTSLFVEPSGGTTEYFVSTTVVNETNTNWNGFRFQIGFGNGNNFAPPELILLPAGVIIPSFDEDTEPTSSQFTQLIQDGSFSLVWSGGNVAPGESVDFSFSLDVPDDLAGLNFYESFTIRATPVPEPFTLLGVATSIGMGAAFKHKQQKKSK</sequence>
<proteinExistence type="predicted"/>
<evidence type="ECO:0000313" key="1">
    <source>
        <dbReference type="EMBL" id="ACK69110.1"/>
    </source>
</evidence>
<dbReference type="NCBIfam" id="TIGR04155">
    <property type="entry name" value="cyano_PEP"/>
    <property type="match status" value="1"/>
</dbReference>